<accession>A0A1H9F578</accession>
<keyword evidence="3" id="KW-1185">Reference proteome</keyword>
<reference evidence="3" key="1">
    <citation type="submission" date="2016-10" db="EMBL/GenBank/DDBJ databases">
        <authorList>
            <person name="Varghese N."/>
            <person name="Submissions S."/>
        </authorList>
    </citation>
    <scope>NUCLEOTIDE SEQUENCE [LARGE SCALE GENOMIC DNA]</scope>
    <source>
        <strain evidence="3">CGMCC 4.578</strain>
    </source>
</reference>
<protein>
    <submittedName>
        <fullName evidence="2">Uncharacterized protein</fullName>
    </submittedName>
</protein>
<organism evidence="2 3">
    <name type="scientific">Lentzea flaviverrucosa</name>
    <dbReference type="NCBI Taxonomy" id="200379"/>
    <lineage>
        <taxon>Bacteria</taxon>
        <taxon>Bacillati</taxon>
        <taxon>Actinomycetota</taxon>
        <taxon>Actinomycetes</taxon>
        <taxon>Pseudonocardiales</taxon>
        <taxon>Pseudonocardiaceae</taxon>
        <taxon>Lentzea</taxon>
    </lineage>
</organism>
<feature type="region of interest" description="Disordered" evidence="1">
    <location>
        <begin position="30"/>
        <end position="83"/>
    </location>
</feature>
<name>A0A1H9F578_9PSEU</name>
<dbReference type="AlphaFoldDB" id="A0A1H9F578"/>
<proteinExistence type="predicted"/>
<evidence type="ECO:0000313" key="3">
    <source>
        <dbReference type="Proteomes" id="UP000199028"/>
    </source>
</evidence>
<sequence length="196" mass="20082">MAAGSPRGILLAVLAAGGLLLVSVSIGRDTNGEQAPVSTTAASPPSQSPSPTEEPLGPAARSAIGETLPPPLSGTPSAAAGTNFADPRSVAKAYIEAAHSAEPAEIGRANRRVLPYLAPENPDNPRGSLVVDATGKAVVISVEVAVGNEEQSAATTKATWRSGDGQSRETFVTLRRQADGRWLVTAEMARLQPADR</sequence>
<gene>
    <name evidence="2" type="ORF">SAMN05216195_102149</name>
</gene>
<evidence type="ECO:0000256" key="1">
    <source>
        <dbReference type="SAM" id="MobiDB-lite"/>
    </source>
</evidence>
<feature type="compositionally biased region" description="Low complexity" evidence="1">
    <location>
        <begin position="34"/>
        <end position="51"/>
    </location>
</feature>
<evidence type="ECO:0000313" key="2">
    <source>
        <dbReference type="EMBL" id="SEQ32583.1"/>
    </source>
</evidence>
<dbReference type="EMBL" id="FOFT01000002">
    <property type="protein sequence ID" value="SEQ32583.1"/>
    <property type="molecule type" value="Genomic_DNA"/>
</dbReference>
<dbReference type="Proteomes" id="UP000199028">
    <property type="component" value="Unassembled WGS sequence"/>
</dbReference>